<evidence type="ECO:0000259" key="2">
    <source>
        <dbReference type="Pfam" id="PF02520"/>
    </source>
</evidence>
<evidence type="ECO:0000313" key="3">
    <source>
        <dbReference type="EMBL" id="GMT16713.1"/>
    </source>
</evidence>
<gene>
    <name evidence="3" type="ORF">PFISCL1PPCAC_8010</name>
</gene>
<keyword evidence="1" id="KW-0732">Signal</keyword>
<comment type="caution">
    <text evidence="3">The sequence shown here is derived from an EMBL/GenBank/DDBJ whole genome shotgun (WGS) entry which is preliminary data.</text>
</comment>
<feature type="non-terminal residue" evidence="3">
    <location>
        <position position="1"/>
    </location>
</feature>
<keyword evidence="4" id="KW-1185">Reference proteome</keyword>
<name>A0AAV5VBS3_9BILA</name>
<evidence type="ECO:0000313" key="4">
    <source>
        <dbReference type="Proteomes" id="UP001432322"/>
    </source>
</evidence>
<accession>A0AAV5VBS3</accession>
<evidence type="ECO:0000256" key="1">
    <source>
        <dbReference type="SAM" id="SignalP"/>
    </source>
</evidence>
<dbReference type="InterPro" id="IPR052823">
    <property type="entry name" value="SXP/RAL-2_related"/>
</dbReference>
<dbReference type="PANTHER" id="PTHR21593">
    <property type="entry name" value="PRION-LIKE- Q/N-RICH -DOMAIN-BEARING PROTEIN PROTEIN"/>
    <property type="match status" value="1"/>
</dbReference>
<feature type="chain" id="PRO_5043854101" description="SXP/RAL-2 family protein Ani s 5-like cation-binding domain-containing protein" evidence="1">
    <location>
        <begin position="19"/>
        <end position="181"/>
    </location>
</feature>
<dbReference type="EMBL" id="BTSY01000002">
    <property type="protein sequence ID" value="GMT16713.1"/>
    <property type="molecule type" value="Genomic_DNA"/>
</dbReference>
<dbReference type="InterPro" id="IPR003677">
    <property type="entry name" value="ANIS5_cation-bd"/>
</dbReference>
<dbReference type="PANTHER" id="PTHR21593:SF36">
    <property type="entry name" value="DUF148 DOMAIN-CONTAINING PROTEIN-RELATED"/>
    <property type="match status" value="1"/>
</dbReference>
<reference evidence="3" key="1">
    <citation type="submission" date="2023-10" db="EMBL/GenBank/DDBJ databases">
        <title>Genome assembly of Pristionchus species.</title>
        <authorList>
            <person name="Yoshida K."/>
            <person name="Sommer R.J."/>
        </authorList>
    </citation>
    <scope>NUCLEOTIDE SEQUENCE</scope>
    <source>
        <strain evidence="3">RS5133</strain>
    </source>
</reference>
<protein>
    <recommendedName>
        <fullName evidence="2">SXP/RAL-2 family protein Ani s 5-like cation-binding domain-containing protein</fullName>
    </recommendedName>
</protein>
<organism evidence="3 4">
    <name type="scientific">Pristionchus fissidentatus</name>
    <dbReference type="NCBI Taxonomy" id="1538716"/>
    <lineage>
        <taxon>Eukaryota</taxon>
        <taxon>Metazoa</taxon>
        <taxon>Ecdysozoa</taxon>
        <taxon>Nematoda</taxon>
        <taxon>Chromadorea</taxon>
        <taxon>Rhabditida</taxon>
        <taxon>Rhabditina</taxon>
        <taxon>Diplogasteromorpha</taxon>
        <taxon>Diplogasteroidea</taxon>
        <taxon>Neodiplogasteridae</taxon>
        <taxon>Pristionchus</taxon>
    </lineage>
</organism>
<feature type="domain" description="SXP/RAL-2 family protein Ani s 5-like cation-binding" evidence="2">
    <location>
        <begin position="69"/>
        <end position="153"/>
    </location>
</feature>
<dbReference type="AlphaFoldDB" id="A0AAV5VBS3"/>
<dbReference type="Proteomes" id="UP001432322">
    <property type="component" value="Unassembled WGS sequence"/>
</dbReference>
<proteinExistence type="predicted"/>
<feature type="signal peptide" evidence="1">
    <location>
        <begin position="1"/>
        <end position="18"/>
    </location>
</feature>
<dbReference type="Pfam" id="PF02520">
    <property type="entry name" value="ANIS5_cation-bd"/>
    <property type="match status" value="1"/>
</dbReference>
<sequence length="181" mass="19970">FSMQSLFLLSSLCLLAVGLPWGGDSASHSNEITGNIFTGGNFRHGKGGSSHSGESLNDLAFFFKLSWRAKGEFGRILTNPKLTKGEIETSINEWAAKYNVTEEVDSFFEKKEAARVQFRANITKALEELPAALDKFAAISDDKNTTIIQTLQETRKALNNITTPFLKNLVLEVLSLAAFYD</sequence>